<keyword evidence="3" id="KW-0378">Hydrolase</keyword>
<keyword evidence="2" id="KW-0645">Protease</keyword>
<proteinExistence type="inferred from homology"/>
<dbReference type="GO" id="GO:0016929">
    <property type="term" value="F:deSUMOylase activity"/>
    <property type="evidence" value="ECO:0007669"/>
    <property type="project" value="TreeGrafter"/>
</dbReference>
<evidence type="ECO:0000256" key="3">
    <source>
        <dbReference type="ARBA" id="ARBA00022801"/>
    </source>
</evidence>
<evidence type="ECO:0000256" key="1">
    <source>
        <dbReference type="ARBA" id="ARBA00005234"/>
    </source>
</evidence>
<dbReference type="PROSITE" id="PS50600">
    <property type="entry name" value="ULP_PROTEASE"/>
    <property type="match status" value="1"/>
</dbReference>
<keyword evidence="7" id="KW-1185">Reference proteome</keyword>
<evidence type="ECO:0000256" key="4">
    <source>
        <dbReference type="ARBA" id="ARBA00022807"/>
    </source>
</evidence>
<dbReference type="STRING" id="1676925.ENSPKIP00000027910"/>
<dbReference type="PANTHER" id="PTHR12606:SF11">
    <property type="entry name" value="SENTRIN-SPECIFIC PROTEASE 2"/>
    <property type="match status" value="1"/>
</dbReference>
<feature type="domain" description="Ubiquitin-like protease family profile" evidence="5">
    <location>
        <begin position="193"/>
        <end position="357"/>
    </location>
</feature>
<protein>
    <submittedName>
        <fullName evidence="6">SUMO specific peptidase 2</fullName>
    </submittedName>
</protein>
<evidence type="ECO:0000256" key="2">
    <source>
        <dbReference type="ARBA" id="ARBA00022670"/>
    </source>
</evidence>
<dbReference type="GO" id="GO:0016926">
    <property type="term" value="P:protein desumoylation"/>
    <property type="evidence" value="ECO:0007669"/>
    <property type="project" value="TreeGrafter"/>
</dbReference>
<reference evidence="6" key="2">
    <citation type="submission" date="2025-09" db="UniProtKB">
        <authorList>
            <consortium name="Ensembl"/>
        </authorList>
    </citation>
    <scope>IDENTIFICATION</scope>
</reference>
<dbReference type="Pfam" id="PF02902">
    <property type="entry name" value="Peptidase_C48"/>
    <property type="match status" value="1"/>
</dbReference>
<keyword evidence="4" id="KW-0788">Thiol protease</keyword>
<dbReference type="GO" id="GO:0060255">
    <property type="term" value="P:regulation of macromolecule metabolic process"/>
    <property type="evidence" value="ECO:0007669"/>
    <property type="project" value="UniProtKB-ARBA"/>
</dbReference>
<dbReference type="InterPro" id="IPR038765">
    <property type="entry name" value="Papain-like_cys_pep_sf"/>
</dbReference>
<accession>A0A3B3SCF1</accession>
<evidence type="ECO:0000313" key="6">
    <source>
        <dbReference type="Ensembl" id="ENSPKIP00000027910.1"/>
    </source>
</evidence>
<organism evidence="6 7">
    <name type="scientific">Paramormyrops kingsleyae</name>
    <dbReference type="NCBI Taxonomy" id="1676925"/>
    <lineage>
        <taxon>Eukaryota</taxon>
        <taxon>Metazoa</taxon>
        <taxon>Chordata</taxon>
        <taxon>Craniata</taxon>
        <taxon>Vertebrata</taxon>
        <taxon>Euteleostomi</taxon>
        <taxon>Actinopterygii</taxon>
        <taxon>Neopterygii</taxon>
        <taxon>Teleostei</taxon>
        <taxon>Osteoglossocephala</taxon>
        <taxon>Osteoglossomorpha</taxon>
        <taxon>Osteoglossiformes</taxon>
        <taxon>Mormyridae</taxon>
        <taxon>Paramormyrops</taxon>
    </lineage>
</organism>
<comment type="similarity">
    <text evidence="1">Belongs to the peptidase C48 family.</text>
</comment>
<sequence length="387" mass="44374">MASEENAWNKPLPFARMRPPVKPFLKETHKPAVFSKTRDTIPSRPGSMRVNTNISIWRDAHSTGPNAKENRITEPQPMKEMSKGSHIPIRVQAEDTILRQREKPFGAPSVLTTAVKQEAKPVDVDLSDEVAARLNIVESVAPTCSAIKAVQPAHDSCCGQEEFPRLTKEMQQDVSWALEQRDPNLVLSSAFKLRITQRDLATLQEGSWLNDEIINFYMNLLMCRNEQGNCRKVYAFSTFFFQKLHGGGHAAVRRWTKAVDLFQYEVIIVPLHLGVHWSLAVMDLKARSVKYYDSMGQRHDDICNLLLLYLKEEYKTRKNKDLDVPRWVVASLKAKEIPQQNNGSDCGVFACKYADYIAQGRPLTFTQSHMPYFRRKMIWEILNKRLL</sequence>
<dbReference type="PANTHER" id="PTHR12606">
    <property type="entry name" value="SENTRIN/SUMO-SPECIFIC PROTEASE"/>
    <property type="match status" value="1"/>
</dbReference>
<dbReference type="FunFam" id="3.40.395.10:FF:000001">
    <property type="entry name" value="Sentrin-specific protease 1"/>
    <property type="match status" value="1"/>
</dbReference>
<reference evidence="6" key="1">
    <citation type="submission" date="2025-08" db="UniProtKB">
        <authorList>
            <consortium name="Ensembl"/>
        </authorList>
    </citation>
    <scope>IDENTIFICATION</scope>
</reference>
<evidence type="ECO:0000313" key="7">
    <source>
        <dbReference type="Proteomes" id="UP000261540"/>
    </source>
</evidence>
<dbReference type="GO" id="GO:0005634">
    <property type="term" value="C:nucleus"/>
    <property type="evidence" value="ECO:0007669"/>
    <property type="project" value="TreeGrafter"/>
</dbReference>
<evidence type="ECO:0000259" key="5">
    <source>
        <dbReference type="PROSITE" id="PS50600"/>
    </source>
</evidence>
<dbReference type="SUPFAM" id="SSF54001">
    <property type="entry name" value="Cysteine proteinases"/>
    <property type="match status" value="1"/>
</dbReference>
<name>A0A3B3SCF1_9TELE</name>
<dbReference type="InterPro" id="IPR003653">
    <property type="entry name" value="Peptidase_C48_C"/>
</dbReference>
<dbReference type="Proteomes" id="UP000261540">
    <property type="component" value="Unplaced"/>
</dbReference>
<dbReference type="AlphaFoldDB" id="A0A3B3SCF1"/>
<dbReference type="GO" id="GO:0006508">
    <property type="term" value="P:proteolysis"/>
    <property type="evidence" value="ECO:0007669"/>
    <property type="project" value="UniProtKB-KW"/>
</dbReference>
<dbReference type="GO" id="GO:0080090">
    <property type="term" value="P:regulation of primary metabolic process"/>
    <property type="evidence" value="ECO:0007669"/>
    <property type="project" value="UniProtKB-ARBA"/>
</dbReference>
<dbReference type="GeneTree" id="ENSGT00940000155489"/>
<dbReference type="Ensembl" id="ENSPKIT00000008683.1">
    <property type="protein sequence ID" value="ENSPKIP00000027910.1"/>
    <property type="gene ID" value="ENSPKIG00000009766.1"/>
</dbReference>
<dbReference type="Gene3D" id="3.40.395.10">
    <property type="entry name" value="Adenoviral Proteinase, Chain A"/>
    <property type="match status" value="1"/>
</dbReference>